<dbReference type="EMBL" id="JBHTAA010000001">
    <property type="protein sequence ID" value="MFC7202624.1"/>
    <property type="molecule type" value="Genomic_DNA"/>
</dbReference>
<evidence type="ECO:0000259" key="1">
    <source>
        <dbReference type="Pfam" id="PF18545"/>
    </source>
</evidence>
<accession>A0ABD5ZBY0</accession>
<organism evidence="2 3">
    <name type="scientific">Haloferax namakaokahaiae</name>
    <dbReference type="NCBI Taxonomy" id="1748331"/>
    <lineage>
        <taxon>Archaea</taxon>
        <taxon>Methanobacteriati</taxon>
        <taxon>Methanobacteriota</taxon>
        <taxon>Stenosarchaea group</taxon>
        <taxon>Halobacteria</taxon>
        <taxon>Halobacteriales</taxon>
        <taxon>Haloferacaceae</taxon>
        <taxon>Haloferax</taxon>
    </lineage>
</organism>
<protein>
    <submittedName>
        <fullName evidence="2">HalOD1 output domain-containing protein</fullName>
    </submittedName>
</protein>
<name>A0ABD5ZBY0_9EURY</name>
<dbReference type="Proteomes" id="UP001596481">
    <property type="component" value="Unassembled WGS sequence"/>
</dbReference>
<gene>
    <name evidence="2" type="ORF">ACFQJC_03800</name>
</gene>
<keyword evidence="3" id="KW-1185">Reference proteome</keyword>
<dbReference type="Pfam" id="PF18545">
    <property type="entry name" value="HalOD1"/>
    <property type="match status" value="1"/>
</dbReference>
<evidence type="ECO:0000313" key="3">
    <source>
        <dbReference type="Proteomes" id="UP001596481"/>
    </source>
</evidence>
<sequence>MSGVSTINTIINVENEGSNETRVWYDCERPETISEAITAAVCEHKSCGVTDLSSLTDYADPNALDALFGTENPSSPTINRGFLEFRYDDVSVEISSVGKIVVRDL</sequence>
<dbReference type="RefSeq" id="WP_390221919.1">
    <property type="nucleotide sequence ID" value="NZ_JBHTAA010000001.1"/>
</dbReference>
<feature type="domain" description="Halobacterial output" evidence="1">
    <location>
        <begin position="31"/>
        <end position="103"/>
    </location>
</feature>
<evidence type="ECO:0000313" key="2">
    <source>
        <dbReference type="EMBL" id="MFC7202624.1"/>
    </source>
</evidence>
<proteinExistence type="predicted"/>
<dbReference type="InterPro" id="IPR040624">
    <property type="entry name" value="HalOD1"/>
</dbReference>
<dbReference type="AlphaFoldDB" id="A0ABD5ZBY0"/>
<comment type="caution">
    <text evidence="2">The sequence shown here is derived from an EMBL/GenBank/DDBJ whole genome shotgun (WGS) entry which is preliminary data.</text>
</comment>
<reference evidence="2 3" key="1">
    <citation type="journal article" date="2019" name="Int. J. Syst. Evol. Microbiol.">
        <title>The Global Catalogue of Microorganisms (GCM) 10K type strain sequencing project: providing services to taxonomists for standard genome sequencing and annotation.</title>
        <authorList>
            <consortium name="The Broad Institute Genomics Platform"/>
            <consortium name="The Broad Institute Genome Sequencing Center for Infectious Disease"/>
            <person name="Wu L."/>
            <person name="Ma J."/>
        </authorList>
    </citation>
    <scope>NUCLEOTIDE SEQUENCE [LARGE SCALE GENOMIC DNA]</scope>
    <source>
        <strain evidence="2 3">DSM 29988</strain>
    </source>
</reference>